<dbReference type="EMBL" id="KK118249">
    <property type="protein sequence ID" value="KFM72545.1"/>
    <property type="molecule type" value="Genomic_DNA"/>
</dbReference>
<dbReference type="Pfam" id="PF07525">
    <property type="entry name" value="SOCS_box"/>
    <property type="match status" value="1"/>
</dbReference>
<keyword evidence="9" id="KW-1053">Target membrane</keyword>
<evidence type="ECO:0000256" key="1">
    <source>
        <dbReference type="ARBA" id="ARBA00004175"/>
    </source>
</evidence>
<proteinExistence type="inferred from homology"/>
<name>A0A087U5A6_STEMI</name>
<evidence type="ECO:0000313" key="15">
    <source>
        <dbReference type="EMBL" id="KFM72545.1"/>
    </source>
</evidence>
<dbReference type="GO" id="GO:0044218">
    <property type="term" value="C:other organism cell membrane"/>
    <property type="evidence" value="ECO:0007669"/>
    <property type="project" value="UniProtKB-KW"/>
</dbReference>
<evidence type="ECO:0000256" key="12">
    <source>
        <dbReference type="ARBA" id="ARBA00049811"/>
    </source>
</evidence>
<evidence type="ECO:0000259" key="14">
    <source>
        <dbReference type="PROSITE" id="PS50225"/>
    </source>
</evidence>
<dbReference type="InterPro" id="IPR001496">
    <property type="entry name" value="SOCS_box"/>
</dbReference>
<dbReference type="InterPro" id="IPR036770">
    <property type="entry name" value="Ankyrin_rpt-contain_sf"/>
</dbReference>
<dbReference type="SMART" id="SM00248">
    <property type="entry name" value="ANK"/>
    <property type="match status" value="7"/>
</dbReference>
<evidence type="ECO:0000256" key="2">
    <source>
        <dbReference type="ARBA" id="ARBA00022483"/>
    </source>
</evidence>
<feature type="repeat" description="ANK" evidence="13">
    <location>
        <begin position="113"/>
        <end position="145"/>
    </location>
</feature>
<evidence type="ECO:0000256" key="4">
    <source>
        <dbReference type="ARBA" id="ARBA00022699"/>
    </source>
</evidence>
<keyword evidence="3" id="KW-1052">Target cell membrane</keyword>
<feature type="non-terminal residue" evidence="15">
    <location>
        <position position="503"/>
    </location>
</feature>
<dbReference type="AlphaFoldDB" id="A0A087U5A6"/>
<evidence type="ECO:0000256" key="10">
    <source>
        <dbReference type="ARBA" id="ARBA00049657"/>
    </source>
</evidence>
<feature type="repeat" description="ANK" evidence="13">
    <location>
        <begin position="80"/>
        <end position="112"/>
    </location>
</feature>
<comment type="subcellular location">
    <subcellularLocation>
        <location evidence="1">Target cell membrane</location>
    </subcellularLocation>
</comment>
<dbReference type="Gene3D" id="1.25.40.20">
    <property type="entry name" value="Ankyrin repeat-containing domain"/>
    <property type="match status" value="3"/>
</dbReference>
<feature type="repeat" description="ANK" evidence="13">
    <location>
        <begin position="160"/>
        <end position="192"/>
    </location>
</feature>
<keyword evidence="5" id="KW-0677">Repeat</keyword>
<keyword evidence="2" id="KW-0268">Exocytosis</keyword>
<reference evidence="15 16" key="1">
    <citation type="submission" date="2013-11" db="EMBL/GenBank/DDBJ databases">
        <title>Genome sequencing of Stegodyphus mimosarum.</title>
        <authorList>
            <person name="Bechsgaard J."/>
        </authorList>
    </citation>
    <scope>NUCLEOTIDE SEQUENCE [LARGE SCALE GENOMIC DNA]</scope>
</reference>
<dbReference type="SUPFAM" id="SSF48403">
    <property type="entry name" value="Ankyrin repeat"/>
    <property type="match status" value="1"/>
</dbReference>
<dbReference type="STRING" id="407821.A0A087U5A6"/>
<evidence type="ECO:0000313" key="16">
    <source>
        <dbReference type="Proteomes" id="UP000054359"/>
    </source>
</evidence>
<dbReference type="Proteomes" id="UP000054359">
    <property type="component" value="Unassembled WGS sequence"/>
</dbReference>
<organism evidence="15 16">
    <name type="scientific">Stegodyphus mimosarum</name>
    <name type="common">African social velvet spider</name>
    <dbReference type="NCBI Taxonomy" id="407821"/>
    <lineage>
        <taxon>Eukaryota</taxon>
        <taxon>Metazoa</taxon>
        <taxon>Ecdysozoa</taxon>
        <taxon>Arthropoda</taxon>
        <taxon>Chelicerata</taxon>
        <taxon>Arachnida</taxon>
        <taxon>Araneae</taxon>
        <taxon>Araneomorphae</taxon>
        <taxon>Entelegynae</taxon>
        <taxon>Eresoidea</taxon>
        <taxon>Eresidae</taxon>
        <taxon>Stegodyphus</taxon>
    </lineage>
</organism>
<feature type="repeat" description="ANK" evidence="13">
    <location>
        <begin position="224"/>
        <end position="257"/>
    </location>
</feature>
<keyword evidence="4" id="KW-0528">Neurotoxin</keyword>
<feature type="repeat" description="ANK" evidence="13">
    <location>
        <begin position="259"/>
        <end position="286"/>
    </location>
</feature>
<dbReference type="PROSITE" id="PS50297">
    <property type="entry name" value="ANK_REP_REGION"/>
    <property type="match status" value="6"/>
</dbReference>
<evidence type="ECO:0000256" key="6">
    <source>
        <dbReference type="ARBA" id="ARBA00023028"/>
    </source>
</evidence>
<comment type="similarity">
    <text evidence="10">Belongs to the cationic peptide 01 (latrotoxin) family. 03 (alpha-latrotoxin) subfamily.</text>
</comment>
<keyword evidence="7 13" id="KW-0040">ANK repeat</keyword>
<dbReference type="OMA" id="RSENYRY"/>
<dbReference type="SMART" id="SM00969">
    <property type="entry name" value="SOCS_box"/>
    <property type="match status" value="1"/>
</dbReference>
<evidence type="ECO:0000256" key="8">
    <source>
        <dbReference type="ARBA" id="ARBA00023136"/>
    </source>
</evidence>
<comment type="subunit">
    <text evidence="11">Homotetramer in membranes.</text>
</comment>
<keyword evidence="8" id="KW-0472">Membrane</keyword>
<dbReference type="PANTHER" id="PTHR24198">
    <property type="entry name" value="ANKYRIN REPEAT AND PROTEIN KINASE DOMAIN-CONTAINING PROTEIN"/>
    <property type="match status" value="1"/>
</dbReference>
<feature type="repeat" description="ANK" evidence="13">
    <location>
        <begin position="293"/>
        <end position="325"/>
    </location>
</feature>
<evidence type="ECO:0000256" key="13">
    <source>
        <dbReference type="PROSITE-ProRule" id="PRU00023"/>
    </source>
</evidence>
<keyword evidence="16" id="KW-1185">Reference proteome</keyword>
<dbReference type="GO" id="GO:0044231">
    <property type="term" value="C:host cell presynaptic membrane"/>
    <property type="evidence" value="ECO:0007669"/>
    <property type="project" value="UniProtKB-KW"/>
</dbReference>
<evidence type="ECO:0000256" key="11">
    <source>
        <dbReference type="ARBA" id="ARBA00049715"/>
    </source>
</evidence>
<dbReference type="InterPro" id="IPR002110">
    <property type="entry name" value="Ankyrin_rpt"/>
</dbReference>
<evidence type="ECO:0000256" key="7">
    <source>
        <dbReference type="ARBA" id="ARBA00023043"/>
    </source>
</evidence>
<accession>A0A087U5A6</accession>
<evidence type="ECO:0000256" key="3">
    <source>
        <dbReference type="ARBA" id="ARBA00022537"/>
    </source>
</evidence>
<dbReference type="PRINTS" id="PR01415">
    <property type="entry name" value="ANKYRIN"/>
</dbReference>
<dbReference type="PANTHER" id="PTHR24198:SF165">
    <property type="entry name" value="ANKYRIN REPEAT-CONTAINING PROTEIN-RELATED"/>
    <property type="match status" value="1"/>
</dbReference>
<dbReference type="OrthoDB" id="366390at2759"/>
<dbReference type="GO" id="GO:0006887">
    <property type="term" value="P:exocytosis"/>
    <property type="evidence" value="ECO:0007669"/>
    <property type="project" value="UniProtKB-KW"/>
</dbReference>
<gene>
    <name evidence="15" type="ORF">X975_19396</name>
</gene>
<dbReference type="Pfam" id="PF12796">
    <property type="entry name" value="Ank_2"/>
    <property type="match status" value="3"/>
</dbReference>
<evidence type="ECO:0000256" key="5">
    <source>
        <dbReference type="ARBA" id="ARBA00022737"/>
    </source>
</evidence>
<keyword evidence="6" id="KW-0638">Presynaptic neurotoxin</keyword>
<protein>
    <recommendedName>
        <fullName evidence="12">Alpha-latrotoxin</fullName>
    </recommendedName>
</protein>
<feature type="domain" description="SOCS box" evidence="14">
    <location>
        <begin position="455"/>
        <end position="503"/>
    </location>
</feature>
<dbReference type="PROSITE" id="PS50088">
    <property type="entry name" value="ANK_REPEAT"/>
    <property type="match status" value="6"/>
</dbReference>
<sequence length="503" mass="56631">MDATISVPMRKWEIELFFEFPPLQSPVAMDVLESLQKDQSSKRPMRRLADYIIHRATSDYVYDVMQEEDLISQINDPITKGLRLLHYAAYQNDPELLHLLLELGADPNVMDEVGFTPLHICAEKGHTDLILMLIQYGARVRFTELHPNDKAYGDPPRATAADEPLRLALRNGEHDTANLLLEHGANPSAVYYLGHEINLVDPMDLESLELLLTYGADPNARDLQGLTPLMKACRNPQAVEAVHLLLSYGADVNAITSEDQRTSLHYAVIAGNLEVVEILISNGANVCFPFELTRPPPLYFAVLRGSVEILEFLLNSGADINAVSTVVGSALHLSLTEKIVNQLEVVKTLLRRGANPNAITLSDNRPVLKPPIGEYLQCCEHPQPEIIRLLLRYGARIVMKGQRDHPLGIVKVIHRIHLGLNFEVMALLIEACEEFNVNFIEQSKQMSDEHKELLLNRALQPFPLMHLARIELRKALGWGPHFLETVQNLEMPACLKRYVLFEE</sequence>
<keyword evidence="6" id="KW-0800">Toxin</keyword>
<evidence type="ECO:0000256" key="9">
    <source>
        <dbReference type="ARBA" id="ARBA00023298"/>
    </source>
</evidence>
<dbReference type="PROSITE" id="PS50225">
    <property type="entry name" value="SOCS"/>
    <property type="match status" value="1"/>
</dbReference>